<dbReference type="Gene3D" id="3.30.200.20">
    <property type="entry name" value="Phosphorylase Kinase, domain 1"/>
    <property type="match status" value="1"/>
</dbReference>
<feature type="domain" description="Aminoglycoside phosphotransferase" evidence="3">
    <location>
        <begin position="26"/>
        <end position="247"/>
    </location>
</feature>
<proteinExistence type="predicted"/>
<dbReference type="Proteomes" id="UP000192923">
    <property type="component" value="Unassembled WGS sequence"/>
</dbReference>
<sequence>MPAPDTRLAHLLAWLGDDLGHTVAGIEPASQDASFRRYFRARIGADSYIVMDAPPPRENVRPFLKVAELLRGAGVRTPVVHAADPERGFLLLGDFGTQCYLDRLDADSADALYADALASLARLQTGVDPARAGLPAYGEKLLRTELGIFREWFLGGLLRLEPDAAEAAALDRAGDALVASALEQPQVCVHRDYHSRNLMVVATANPGVLDFQDAVIGPITYDLVSLLRDCYIAWPSARVEAWMAGYRETLCGLGLLQEGDTARFRRWFDLMGMQRHLKAAGIFARLWLRDGRPGYLKDIPRTLGYVVEAGAAYPEFRDFLAFLNGRALPRFAAEVRL</sequence>
<reference evidence="4 5" key="1">
    <citation type="submission" date="2016-12" db="EMBL/GenBank/DDBJ databases">
        <authorList>
            <person name="Song W.-J."/>
            <person name="Kurnit D.M."/>
        </authorList>
    </citation>
    <scope>NUCLEOTIDE SEQUENCE [LARGE SCALE GENOMIC DNA]</scope>
    <source>
        <strain evidence="4 5">175</strain>
    </source>
</reference>
<evidence type="ECO:0000313" key="4">
    <source>
        <dbReference type="EMBL" id="SMF97276.1"/>
    </source>
</evidence>
<gene>
    <name evidence="4" type="ORF">SAMN02949497_4698</name>
</gene>
<organism evidence="4 5">
    <name type="scientific">Methylomagnum ishizawai</name>
    <dbReference type="NCBI Taxonomy" id="1760988"/>
    <lineage>
        <taxon>Bacteria</taxon>
        <taxon>Pseudomonadati</taxon>
        <taxon>Pseudomonadota</taxon>
        <taxon>Gammaproteobacteria</taxon>
        <taxon>Methylococcales</taxon>
        <taxon>Methylococcaceae</taxon>
        <taxon>Methylomagnum</taxon>
    </lineage>
</organism>
<keyword evidence="1" id="KW-0547">Nucleotide-binding</keyword>
<dbReference type="STRING" id="1760988.SAMN02949497_4698"/>
<accession>A0A1Y6D3T9</accession>
<evidence type="ECO:0000259" key="3">
    <source>
        <dbReference type="Pfam" id="PF01636"/>
    </source>
</evidence>
<dbReference type="EMBL" id="FXAM01000001">
    <property type="protein sequence ID" value="SMF97276.1"/>
    <property type="molecule type" value="Genomic_DNA"/>
</dbReference>
<dbReference type="PANTHER" id="PTHR33540:SF1">
    <property type="entry name" value="N-ACETYLMURAMATE_N-ACETYLGLUCOSAMINE KINASE"/>
    <property type="match status" value="1"/>
</dbReference>
<evidence type="ECO:0000256" key="2">
    <source>
        <dbReference type="ARBA" id="ARBA00022840"/>
    </source>
</evidence>
<keyword evidence="2" id="KW-0067">ATP-binding</keyword>
<dbReference type="AlphaFoldDB" id="A0A1Y6D3T9"/>
<dbReference type="SUPFAM" id="SSF56112">
    <property type="entry name" value="Protein kinase-like (PK-like)"/>
    <property type="match status" value="1"/>
</dbReference>
<dbReference type="RefSeq" id="WP_085216080.1">
    <property type="nucleotide sequence ID" value="NZ_FXAM01000001.1"/>
</dbReference>
<dbReference type="Pfam" id="PF01636">
    <property type="entry name" value="APH"/>
    <property type="match status" value="1"/>
</dbReference>
<evidence type="ECO:0000313" key="5">
    <source>
        <dbReference type="Proteomes" id="UP000192923"/>
    </source>
</evidence>
<dbReference type="InterPro" id="IPR011009">
    <property type="entry name" value="Kinase-like_dom_sf"/>
</dbReference>
<evidence type="ECO:0000256" key="1">
    <source>
        <dbReference type="ARBA" id="ARBA00022741"/>
    </source>
</evidence>
<keyword evidence="5" id="KW-1185">Reference proteome</keyword>
<dbReference type="GO" id="GO:0005524">
    <property type="term" value="F:ATP binding"/>
    <property type="evidence" value="ECO:0007669"/>
    <property type="project" value="UniProtKB-KW"/>
</dbReference>
<dbReference type="Gene3D" id="3.90.1200.10">
    <property type="match status" value="1"/>
</dbReference>
<dbReference type="OrthoDB" id="9809275at2"/>
<name>A0A1Y6D3T9_9GAMM</name>
<dbReference type="PANTHER" id="PTHR33540">
    <property type="entry name" value="TRNA THREONYLCARBAMOYLADENOSINE BIOSYNTHESIS PROTEIN TSAE"/>
    <property type="match status" value="1"/>
</dbReference>
<dbReference type="InterPro" id="IPR002575">
    <property type="entry name" value="Aminoglycoside_PTrfase"/>
</dbReference>
<protein>
    <recommendedName>
        <fullName evidence="3">Aminoglycoside phosphotransferase domain-containing protein</fullName>
    </recommendedName>
</protein>